<dbReference type="Pfam" id="PF03237">
    <property type="entry name" value="Terminase_6N"/>
    <property type="match status" value="1"/>
</dbReference>
<accession>A0A8J6PA00</accession>
<dbReference type="AlphaFoldDB" id="A0A8J6PA00"/>
<dbReference type="Proteomes" id="UP000632659">
    <property type="component" value="Unassembled WGS sequence"/>
</dbReference>
<name>A0A8J6PA00_9FIRM</name>
<dbReference type="Gene3D" id="3.40.50.300">
    <property type="entry name" value="P-loop containing nucleotide triphosphate hydrolases"/>
    <property type="match status" value="1"/>
</dbReference>
<evidence type="ECO:0000313" key="2">
    <source>
        <dbReference type="Proteomes" id="UP000632659"/>
    </source>
</evidence>
<dbReference type="Gene3D" id="3.30.420.280">
    <property type="match status" value="1"/>
</dbReference>
<dbReference type="EMBL" id="JACRTL010000011">
    <property type="protein sequence ID" value="MBC8612059.1"/>
    <property type="molecule type" value="Genomic_DNA"/>
</dbReference>
<dbReference type="NCBIfam" id="TIGR01547">
    <property type="entry name" value="phage_term_2"/>
    <property type="match status" value="1"/>
</dbReference>
<dbReference type="InterPro" id="IPR006437">
    <property type="entry name" value="Phage_terminase_lsu"/>
</dbReference>
<reference evidence="1" key="1">
    <citation type="submission" date="2020-08" db="EMBL/GenBank/DDBJ databases">
        <title>Genome public.</title>
        <authorList>
            <person name="Liu C."/>
            <person name="Sun Q."/>
        </authorList>
    </citation>
    <scope>NUCLEOTIDE SEQUENCE</scope>
    <source>
        <strain evidence="1">NSJ-15</strain>
    </source>
</reference>
<protein>
    <submittedName>
        <fullName evidence="1">PBSX family phage terminase large subunit</fullName>
    </submittedName>
</protein>
<proteinExistence type="predicted"/>
<dbReference type="InterPro" id="IPR052380">
    <property type="entry name" value="Viral_DNA_packaging_terminase"/>
</dbReference>
<organism evidence="1 2">
    <name type="scientific">Massiliimalia timonensis</name>
    <dbReference type="NCBI Taxonomy" id="1987501"/>
    <lineage>
        <taxon>Bacteria</taxon>
        <taxon>Bacillati</taxon>
        <taxon>Bacillota</taxon>
        <taxon>Clostridia</taxon>
        <taxon>Eubacteriales</taxon>
        <taxon>Oscillospiraceae</taxon>
        <taxon>Massiliimalia</taxon>
    </lineage>
</organism>
<gene>
    <name evidence="1" type="ORF">H8702_13255</name>
</gene>
<keyword evidence="2" id="KW-1185">Reference proteome</keyword>
<dbReference type="InterPro" id="IPR027417">
    <property type="entry name" value="P-loop_NTPase"/>
</dbReference>
<evidence type="ECO:0000313" key="1">
    <source>
        <dbReference type="EMBL" id="MBC8612059.1"/>
    </source>
</evidence>
<comment type="caution">
    <text evidence="1">The sequence shown here is derived from an EMBL/GenBank/DDBJ whole genome shotgun (WGS) entry which is preliminary data.</text>
</comment>
<dbReference type="PANTHER" id="PTHR39184">
    <property type="match status" value="1"/>
</dbReference>
<sequence>MEMIYSDKQRTLMNMWRADKLKRLNLLEGSVRSGKTWISLVLWAFWISCMPREKNYLMVAKTLTSLRRNCLDLLQELVGVKYFTYSLPKKEARLFGRLVYLEGVNDARAESKIRGMTLQGAYCDELTLFTEDFFSMLLSRLSEKKAKLFGTTNPDSPNHWLKKNYIDRKDKLDMLVERFLIDDNPYLDKEYVENLKKEYSGVFYDRFIKGLWVLAEGLIYPMFNEKEHVVREVPEAGRYFISIDYGTLNPCSMGLWCLNGKQAIRIVEYYHSGRDTQRQLTDEEYYQALEKLAGERYIEYVVVDPSAASFITCIQKHRKFRVRKAKNEVVNGIRVTTTMLQNKNILFHESCRNTIKEFGLYRWDDKAAEDRVIKENDHAMDDIRYFCNTILKDQINPRQNYSR</sequence>
<dbReference type="PANTHER" id="PTHR39184:SF1">
    <property type="entry name" value="PBSX PHAGE TERMINASE LARGE SUBUNIT"/>
    <property type="match status" value="1"/>
</dbReference>
<dbReference type="RefSeq" id="WP_187536881.1">
    <property type="nucleotide sequence ID" value="NZ_JACRTL010000011.1"/>
</dbReference>